<comment type="caution">
    <text evidence="2">The sequence shown here is derived from an EMBL/GenBank/DDBJ whole genome shotgun (WGS) entry which is preliminary data.</text>
</comment>
<feature type="compositionally biased region" description="Low complexity" evidence="1">
    <location>
        <begin position="127"/>
        <end position="139"/>
    </location>
</feature>
<proteinExistence type="predicted"/>
<name>A0A0R0LTZ7_9MICR</name>
<protein>
    <submittedName>
        <fullName evidence="2">Uncharacterized protein</fullName>
    </submittedName>
</protein>
<organism evidence="2 3">
    <name type="scientific">Pseudoloma neurophilia</name>
    <dbReference type="NCBI Taxonomy" id="146866"/>
    <lineage>
        <taxon>Eukaryota</taxon>
        <taxon>Fungi</taxon>
        <taxon>Fungi incertae sedis</taxon>
        <taxon>Microsporidia</taxon>
        <taxon>Pseudoloma</taxon>
    </lineage>
</organism>
<feature type="non-terminal residue" evidence="2">
    <location>
        <position position="254"/>
    </location>
</feature>
<keyword evidence="3" id="KW-1185">Reference proteome</keyword>
<feature type="region of interest" description="Disordered" evidence="1">
    <location>
        <begin position="120"/>
        <end position="141"/>
    </location>
</feature>
<sequence length="254" mass="28529">MSSFEGSALYEAKDKVTNHYFRPTENSAVIQPEKNSKKRKFEEPTLYQYNSINTIGSDCSRPLDLGTIGRMTKSSDLETDPHNQVKNHILPVVSNVEPLDLSMKAQNGLNYNRLPLSTQIQSPVDPSRSSISNAQSSSSNGLLRLHTRNHEGASMSNHTFVEHEQYNGVYSQNFDNSYHINHDLDALKFNRPFQQISASGHSLLGHNDFENKIKKNIQIDQNQPGLYQNAQAQHGLLQSPSVQPGLYQNAQAQH</sequence>
<gene>
    <name evidence="2" type="ORF">M153_21530001453</name>
</gene>
<reference evidence="2 3" key="1">
    <citation type="submission" date="2015-07" db="EMBL/GenBank/DDBJ databases">
        <title>The genome of Pseudoloma neurophilia, a relevant intracellular parasite of the zebrafish.</title>
        <authorList>
            <person name="Ndikumana S."/>
            <person name="Pelin A."/>
            <person name="Sanders J."/>
            <person name="Corradi N."/>
        </authorList>
    </citation>
    <scope>NUCLEOTIDE SEQUENCE [LARGE SCALE GENOMIC DNA]</scope>
    <source>
        <strain evidence="2 3">MK1</strain>
    </source>
</reference>
<evidence type="ECO:0000313" key="2">
    <source>
        <dbReference type="EMBL" id="KRH92905.1"/>
    </source>
</evidence>
<dbReference type="Proteomes" id="UP000051530">
    <property type="component" value="Unassembled WGS sequence"/>
</dbReference>
<evidence type="ECO:0000256" key="1">
    <source>
        <dbReference type="SAM" id="MobiDB-lite"/>
    </source>
</evidence>
<dbReference type="AlphaFoldDB" id="A0A0R0LTZ7"/>
<dbReference type="EMBL" id="LGUB01000598">
    <property type="protein sequence ID" value="KRH92905.1"/>
    <property type="molecule type" value="Genomic_DNA"/>
</dbReference>
<accession>A0A0R0LTZ7</accession>
<dbReference type="VEuPathDB" id="MicrosporidiaDB:M153_21530001453"/>
<evidence type="ECO:0000313" key="3">
    <source>
        <dbReference type="Proteomes" id="UP000051530"/>
    </source>
</evidence>